<sequence>MQRRGRFLVFEYSDIVSAAKAAAVAALECSGPSDG</sequence>
<evidence type="ECO:0000313" key="2">
    <source>
        <dbReference type="Proteomes" id="UP000485058"/>
    </source>
</evidence>
<keyword evidence="2" id="KW-1185">Reference proteome</keyword>
<dbReference type="Proteomes" id="UP000485058">
    <property type="component" value="Unassembled WGS sequence"/>
</dbReference>
<name>A0A699YAU4_HAELA</name>
<reference evidence="1 2" key="1">
    <citation type="submission" date="2020-02" db="EMBL/GenBank/DDBJ databases">
        <title>Draft genome sequence of Haematococcus lacustris strain NIES-144.</title>
        <authorList>
            <person name="Morimoto D."/>
            <person name="Nakagawa S."/>
            <person name="Yoshida T."/>
            <person name="Sawayama S."/>
        </authorList>
    </citation>
    <scope>NUCLEOTIDE SEQUENCE [LARGE SCALE GENOMIC DNA]</scope>
    <source>
        <strain evidence="1 2">NIES-144</strain>
    </source>
</reference>
<proteinExistence type="predicted"/>
<comment type="caution">
    <text evidence="1">The sequence shown here is derived from an EMBL/GenBank/DDBJ whole genome shotgun (WGS) entry which is preliminary data.</text>
</comment>
<protein>
    <submittedName>
        <fullName evidence="1">Uncharacterized protein</fullName>
    </submittedName>
</protein>
<gene>
    <name evidence="1" type="ORF">HaLaN_01946</name>
</gene>
<evidence type="ECO:0000313" key="1">
    <source>
        <dbReference type="EMBL" id="GFH07183.1"/>
    </source>
</evidence>
<dbReference type="AlphaFoldDB" id="A0A699YAU4"/>
<organism evidence="1 2">
    <name type="scientific">Haematococcus lacustris</name>
    <name type="common">Green alga</name>
    <name type="synonym">Haematococcus pluvialis</name>
    <dbReference type="NCBI Taxonomy" id="44745"/>
    <lineage>
        <taxon>Eukaryota</taxon>
        <taxon>Viridiplantae</taxon>
        <taxon>Chlorophyta</taxon>
        <taxon>core chlorophytes</taxon>
        <taxon>Chlorophyceae</taxon>
        <taxon>CS clade</taxon>
        <taxon>Chlamydomonadales</taxon>
        <taxon>Haematococcaceae</taxon>
        <taxon>Haematococcus</taxon>
    </lineage>
</organism>
<dbReference type="EMBL" id="BLLF01000079">
    <property type="protein sequence ID" value="GFH07183.1"/>
    <property type="molecule type" value="Genomic_DNA"/>
</dbReference>
<accession>A0A699YAU4</accession>